<protein>
    <submittedName>
        <fullName evidence="2">Uncharacterized protein</fullName>
    </submittedName>
</protein>
<accession>A0ABU9MWP9</accession>
<dbReference type="EMBL" id="JBCGCU010000004">
    <property type="protein sequence ID" value="MEM0514776.1"/>
    <property type="molecule type" value="Genomic_DNA"/>
</dbReference>
<sequence>MTLIFILLALLGALSTYLLAQHKRFDAIRASALVTIFAYGLLRLFSDNPDLYALVFFGGTFIGMSAPHRFGFYTLTSSAIIFAPLFQYLVPKLNGYGGALGLSAFMAICVCHVAILLGAPRSIKKPPGSFGG</sequence>
<dbReference type="RefSeq" id="WP_342677156.1">
    <property type="nucleotide sequence ID" value="NZ_JBCGCU010000004.1"/>
</dbReference>
<evidence type="ECO:0000313" key="3">
    <source>
        <dbReference type="Proteomes" id="UP001447008"/>
    </source>
</evidence>
<feature type="transmembrane region" description="Helical" evidence="1">
    <location>
        <begin position="70"/>
        <end position="90"/>
    </location>
</feature>
<keyword evidence="3" id="KW-1185">Reference proteome</keyword>
<keyword evidence="1" id="KW-1133">Transmembrane helix</keyword>
<keyword evidence="1" id="KW-0812">Transmembrane</keyword>
<evidence type="ECO:0000256" key="1">
    <source>
        <dbReference type="SAM" id="Phobius"/>
    </source>
</evidence>
<dbReference type="Proteomes" id="UP001447008">
    <property type="component" value="Unassembled WGS sequence"/>
</dbReference>
<reference evidence="2 3" key="1">
    <citation type="submission" date="2024-03" db="EMBL/GenBank/DDBJ databases">
        <title>Pseudoalteromonas qingdaonensis sp. nov., isolated from the intestines of marine benthic organisms.</title>
        <authorList>
            <person name="Lin X."/>
            <person name="Fang S."/>
            <person name="Hu X."/>
        </authorList>
    </citation>
    <scope>NUCLEOTIDE SEQUENCE [LARGE SCALE GENOMIC DNA]</scope>
    <source>
        <strain evidence="2 3">YIC-827</strain>
    </source>
</reference>
<gene>
    <name evidence="2" type="ORF">WCN91_04955</name>
</gene>
<proteinExistence type="predicted"/>
<feature type="transmembrane region" description="Helical" evidence="1">
    <location>
        <begin position="96"/>
        <end position="119"/>
    </location>
</feature>
<keyword evidence="1" id="KW-0472">Membrane</keyword>
<evidence type="ECO:0000313" key="2">
    <source>
        <dbReference type="EMBL" id="MEM0514776.1"/>
    </source>
</evidence>
<name>A0ABU9MWP9_9GAMM</name>
<organism evidence="2 3">
    <name type="scientific">Pseudoalteromonas qingdaonensis</name>
    <dbReference type="NCBI Taxonomy" id="3131913"/>
    <lineage>
        <taxon>Bacteria</taxon>
        <taxon>Pseudomonadati</taxon>
        <taxon>Pseudomonadota</taxon>
        <taxon>Gammaproteobacteria</taxon>
        <taxon>Alteromonadales</taxon>
        <taxon>Pseudoalteromonadaceae</taxon>
        <taxon>Pseudoalteromonas</taxon>
    </lineage>
</organism>
<comment type="caution">
    <text evidence="2">The sequence shown here is derived from an EMBL/GenBank/DDBJ whole genome shotgun (WGS) entry which is preliminary data.</text>
</comment>